<proteinExistence type="predicted"/>
<accession>A0AAV2ZBS9</accession>
<reference evidence="2" key="2">
    <citation type="journal article" date="2023" name="Microbiol Resour">
        <title>Decontamination and Annotation of the Draft Genome Sequence of the Oomycete Lagenidium giganteum ARSEF 373.</title>
        <authorList>
            <person name="Morgan W.R."/>
            <person name="Tartar A."/>
        </authorList>
    </citation>
    <scope>NUCLEOTIDE SEQUENCE</scope>
    <source>
        <strain evidence="2">ARSEF 373</strain>
    </source>
</reference>
<feature type="domain" description="PiggyBac transposable element-derived protein" evidence="1">
    <location>
        <begin position="2"/>
        <end position="34"/>
    </location>
</feature>
<comment type="caution">
    <text evidence="2">The sequence shown here is derived from an EMBL/GenBank/DDBJ whole genome shotgun (WGS) entry which is preliminary data.</text>
</comment>
<sequence length="45" mass="4989">MKPHKWGIKLFMVCCAASGYCFKFEVYKGKSDKNGDINAFTGVAP</sequence>
<gene>
    <name evidence="2" type="ORF">N0F65_002838</name>
</gene>
<dbReference type="Pfam" id="PF13843">
    <property type="entry name" value="DDE_Tnp_1_7"/>
    <property type="match status" value="1"/>
</dbReference>
<dbReference type="EMBL" id="DAKRPA010000019">
    <property type="protein sequence ID" value="DBA03430.1"/>
    <property type="molecule type" value="Genomic_DNA"/>
</dbReference>
<evidence type="ECO:0000259" key="1">
    <source>
        <dbReference type="Pfam" id="PF13843"/>
    </source>
</evidence>
<dbReference type="AlphaFoldDB" id="A0AAV2ZBS9"/>
<protein>
    <recommendedName>
        <fullName evidence="1">PiggyBac transposable element-derived protein domain-containing protein</fullName>
    </recommendedName>
</protein>
<name>A0AAV2ZBS9_9STRA</name>
<evidence type="ECO:0000313" key="3">
    <source>
        <dbReference type="Proteomes" id="UP001146120"/>
    </source>
</evidence>
<evidence type="ECO:0000313" key="2">
    <source>
        <dbReference type="EMBL" id="DBA03430.1"/>
    </source>
</evidence>
<reference evidence="2" key="1">
    <citation type="submission" date="2022-11" db="EMBL/GenBank/DDBJ databases">
        <authorList>
            <person name="Morgan W.R."/>
            <person name="Tartar A."/>
        </authorList>
    </citation>
    <scope>NUCLEOTIDE SEQUENCE</scope>
    <source>
        <strain evidence="2">ARSEF 373</strain>
    </source>
</reference>
<dbReference type="Proteomes" id="UP001146120">
    <property type="component" value="Unassembled WGS sequence"/>
</dbReference>
<organism evidence="2 3">
    <name type="scientific">Lagenidium giganteum</name>
    <dbReference type="NCBI Taxonomy" id="4803"/>
    <lineage>
        <taxon>Eukaryota</taxon>
        <taxon>Sar</taxon>
        <taxon>Stramenopiles</taxon>
        <taxon>Oomycota</taxon>
        <taxon>Peronosporomycetes</taxon>
        <taxon>Pythiales</taxon>
        <taxon>Pythiaceae</taxon>
    </lineage>
</organism>
<dbReference type="InterPro" id="IPR029526">
    <property type="entry name" value="PGBD"/>
</dbReference>
<keyword evidence="3" id="KW-1185">Reference proteome</keyword>